<keyword evidence="4" id="KW-1185">Reference proteome</keyword>
<dbReference type="PANTHER" id="PTHR24286">
    <property type="entry name" value="CYTOCHROME P450 26"/>
    <property type="match status" value="1"/>
</dbReference>
<dbReference type="PANTHER" id="PTHR24286:SF252">
    <property type="entry name" value="CYTOCHROME P450 26B1"/>
    <property type="match status" value="1"/>
</dbReference>
<proteinExistence type="inferred from homology"/>
<dbReference type="GO" id="GO:0020037">
    <property type="term" value="F:heme binding"/>
    <property type="evidence" value="ECO:0007669"/>
    <property type="project" value="InterPro"/>
</dbReference>
<dbReference type="GO" id="GO:0016705">
    <property type="term" value="F:oxidoreductase activity, acting on paired donors, with incorporation or reduction of molecular oxygen"/>
    <property type="evidence" value="ECO:0007669"/>
    <property type="project" value="InterPro"/>
</dbReference>
<dbReference type="RefSeq" id="XP_030623380.1">
    <property type="nucleotide sequence ID" value="XM_030767520.1"/>
</dbReference>
<dbReference type="Pfam" id="PF00067">
    <property type="entry name" value="p450"/>
    <property type="match status" value="1"/>
</dbReference>
<dbReference type="SUPFAM" id="SSF48264">
    <property type="entry name" value="Cytochrome P450"/>
    <property type="match status" value="1"/>
</dbReference>
<evidence type="ECO:0000313" key="5">
    <source>
        <dbReference type="RefSeq" id="XP_030623380.1"/>
    </source>
</evidence>
<dbReference type="AlphaFoldDB" id="A0A6J2USE6"/>
<evidence type="ECO:0000256" key="2">
    <source>
        <dbReference type="ARBA" id="ARBA00022723"/>
    </source>
</evidence>
<dbReference type="InParanoid" id="A0A6J2USE6"/>
<dbReference type="OrthoDB" id="1470350at2759"/>
<comment type="similarity">
    <text evidence="1">Belongs to the cytochrome P450 family.</text>
</comment>
<dbReference type="Proteomes" id="UP000504632">
    <property type="component" value="Chromosome 3"/>
</dbReference>
<dbReference type="Gene3D" id="1.10.630.10">
    <property type="entry name" value="Cytochrome P450"/>
    <property type="match status" value="1"/>
</dbReference>
<dbReference type="GO" id="GO:0016125">
    <property type="term" value="P:sterol metabolic process"/>
    <property type="evidence" value="ECO:0007669"/>
    <property type="project" value="TreeGrafter"/>
</dbReference>
<sequence length="434" mass="48612">MAKLPGASGISLLGDKSLEFYRDPTTFCARRIEKHGCRIFQARLLNKSTSFVCSVKGMKELLCEKSNVFLKDPTDIMTYTYGDTIVTANGEEASLLRLSLSSLFNGKCLRSCTDYIQSACERNLKSLCESTESQSIYPLFKRLGTELVLGLFLNVKPDETPELFEEITQLSTLHWHGLISAPVNIKMPMWSSGYCTALEAKDKLMKIIKEKLESREEGFVSCLHELPLPDENADSQHLLLFISALIPKALSSLLTSFTLALSGPSKVEVRRRARADPEYFSHVLLEVQRLWPPVIGGRRIASQDSTLGGYHVTKGSAAMYVSYAVHRDPEVFQQPDEFLPERWSGRNAGQENLLCSLGNGPRNCIGAQLNHTFLKIACGYLLQHYDWDLGPETQNLQYKWLPVSRPVIPPMVQFRAVQNQVSSQTDGIPQNDQA</sequence>
<gene>
    <name evidence="5" type="primary">LOC115806664</name>
</gene>
<dbReference type="InterPro" id="IPR001128">
    <property type="entry name" value="Cyt_P450"/>
</dbReference>
<evidence type="ECO:0000256" key="3">
    <source>
        <dbReference type="ARBA" id="ARBA00023004"/>
    </source>
</evidence>
<keyword evidence="2" id="KW-0479">Metal-binding</keyword>
<reference evidence="5" key="1">
    <citation type="submission" date="2025-08" db="UniProtKB">
        <authorList>
            <consortium name="RefSeq"/>
        </authorList>
    </citation>
    <scope>IDENTIFICATION</scope>
</reference>
<keyword evidence="3" id="KW-0408">Iron</keyword>
<name>A0A6J2USE6_CHACN</name>
<dbReference type="PRINTS" id="PR00359">
    <property type="entry name" value="BP450"/>
</dbReference>
<organism evidence="4 5">
    <name type="scientific">Chanos chanos</name>
    <name type="common">Milkfish</name>
    <name type="synonym">Mugil chanos</name>
    <dbReference type="NCBI Taxonomy" id="29144"/>
    <lineage>
        <taxon>Eukaryota</taxon>
        <taxon>Metazoa</taxon>
        <taxon>Chordata</taxon>
        <taxon>Craniata</taxon>
        <taxon>Vertebrata</taxon>
        <taxon>Euteleostomi</taxon>
        <taxon>Actinopterygii</taxon>
        <taxon>Neopterygii</taxon>
        <taxon>Teleostei</taxon>
        <taxon>Ostariophysi</taxon>
        <taxon>Gonorynchiformes</taxon>
        <taxon>Chanidae</taxon>
        <taxon>Chanos</taxon>
    </lineage>
</organism>
<evidence type="ECO:0000313" key="4">
    <source>
        <dbReference type="Proteomes" id="UP000504632"/>
    </source>
</evidence>
<dbReference type="InterPro" id="IPR036396">
    <property type="entry name" value="Cyt_P450_sf"/>
</dbReference>
<dbReference type="GeneID" id="115806664"/>
<protein>
    <submittedName>
        <fullName evidence="5">Uncharacterized protein LOC115806664 isoform X1</fullName>
    </submittedName>
</protein>
<dbReference type="GO" id="GO:0005506">
    <property type="term" value="F:iron ion binding"/>
    <property type="evidence" value="ECO:0007669"/>
    <property type="project" value="InterPro"/>
</dbReference>
<evidence type="ECO:0000256" key="1">
    <source>
        <dbReference type="ARBA" id="ARBA00010617"/>
    </source>
</evidence>
<dbReference type="GO" id="GO:0004497">
    <property type="term" value="F:monooxygenase activity"/>
    <property type="evidence" value="ECO:0007669"/>
    <property type="project" value="InterPro"/>
</dbReference>
<dbReference type="InterPro" id="IPR002397">
    <property type="entry name" value="Cyt_P450_B"/>
</dbReference>
<accession>A0A6J2USE6</accession>